<feature type="domain" description="FAD-binding" evidence="2">
    <location>
        <begin position="37"/>
        <end position="243"/>
    </location>
</feature>
<dbReference type="SUPFAM" id="SSF51905">
    <property type="entry name" value="FAD/NAD(P)-binding domain"/>
    <property type="match status" value="1"/>
</dbReference>
<dbReference type="GO" id="GO:0016491">
    <property type="term" value="F:oxidoreductase activity"/>
    <property type="evidence" value="ECO:0007669"/>
    <property type="project" value="UniProtKB-KW"/>
</dbReference>
<reference evidence="4" key="1">
    <citation type="journal article" date="2019" name="Int. J. Syst. Evol. Microbiol.">
        <title>The Global Catalogue of Microorganisms (GCM) 10K type strain sequencing project: providing services to taxonomists for standard genome sequencing and annotation.</title>
        <authorList>
            <consortium name="The Broad Institute Genomics Platform"/>
            <consortium name="The Broad Institute Genome Sequencing Center for Infectious Disease"/>
            <person name="Wu L."/>
            <person name="Ma J."/>
        </authorList>
    </citation>
    <scope>NUCLEOTIDE SEQUENCE [LARGE SCALE GENOMIC DNA]</scope>
    <source>
        <strain evidence="4">CGMCC 4.7204</strain>
    </source>
</reference>
<sequence length="603" mass="67693">MTPADPRIATLSEQQRATLAAALQQRLDRQSEHPDLYDVVVVGGGAAGLTLALQIRRARPNARILVLERQAHPVAETTHKVGESTVEIAAYYLRDVLGLAEHLATRQIRKFGLRMFFSNGDNSDLAQRLEVGGSQFPPLHTYQLDRGRLENELATRCRDAGVEFESGCRVTEVELGSGGGIHRLVLTGGAGERTVSARWVVDASGRNKLLQRKLGLRKDVEHTANAAWFRIAHPIDINDWVGDDPAWRDRLTEGDRAVSTNHLMGNGYWVWLILLASGSISIGIVAEDSMHPMTEFNTFDKALAWLREHEPQCAAAVAAHQDEVKDFRLMKNYAYSAEQVFSGVDRWCATGESGIFLDPLYSPGLDLIAISNTLVTDIIVRSMDGEDVTGLAQIHDAMFRRLTEMWLAIYQNQYPVMGNAQVMTSKVIWDTAFYWGVFGLLFFQDKFRFIGSRPEIAAGLARLTDISNRMQAFFREWESIDESRLERGFVDLYAPLNFMVELHTGMADELGDAEFEERFAANIRRFEQLAGQLVSTVIAAHTGRYDRDDVITQIQRWQRDPLIAQMLATYHKQRITDPTSEGWMTLAASQDLAAERDAEANYV</sequence>
<dbReference type="PANTHER" id="PTHR43747">
    <property type="entry name" value="FAD-BINDING PROTEIN"/>
    <property type="match status" value="1"/>
</dbReference>
<gene>
    <name evidence="3" type="ORF">ACFOW8_23565</name>
</gene>
<proteinExistence type="inferred from homology"/>
<name>A0ABV8LCJ4_9NOCA</name>
<comment type="caution">
    <text evidence="3">The sequence shown here is derived from an EMBL/GenBank/DDBJ whole genome shotgun (WGS) entry which is preliminary data.</text>
</comment>
<evidence type="ECO:0000256" key="1">
    <source>
        <dbReference type="ARBA" id="ARBA00038396"/>
    </source>
</evidence>
<dbReference type="Pfam" id="PF01494">
    <property type="entry name" value="FAD_binding_3"/>
    <property type="match status" value="1"/>
</dbReference>
<dbReference type="InterPro" id="IPR036188">
    <property type="entry name" value="FAD/NAD-bd_sf"/>
</dbReference>
<evidence type="ECO:0000313" key="3">
    <source>
        <dbReference type="EMBL" id="MFC4127908.1"/>
    </source>
</evidence>
<keyword evidence="4" id="KW-1185">Reference proteome</keyword>
<keyword evidence="3" id="KW-0560">Oxidoreductase</keyword>
<organism evidence="3 4">
    <name type="scientific">Nocardia rhizosphaerae</name>
    <dbReference type="NCBI Taxonomy" id="1691571"/>
    <lineage>
        <taxon>Bacteria</taxon>
        <taxon>Bacillati</taxon>
        <taxon>Actinomycetota</taxon>
        <taxon>Actinomycetes</taxon>
        <taxon>Mycobacteriales</taxon>
        <taxon>Nocardiaceae</taxon>
        <taxon>Nocardia</taxon>
    </lineage>
</organism>
<dbReference type="InterPro" id="IPR050816">
    <property type="entry name" value="Flavin-dep_Halogenase_NPB"/>
</dbReference>
<protein>
    <submittedName>
        <fullName evidence="3">NAD(P)/FAD-dependent oxidoreductase</fullName>
        <ecNumber evidence="3">1.-.-.-</ecNumber>
    </submittedName>
</protein>
<evidence type="ECO:0000259" key="2">
    <source>
        <dbReference type="Pfam" id="PF01494"/>
    </source>
</evidence>
<accession>A0ABV8LCJ4</accession>
<dbReference type="RefSeq" id="WP_378553629.1">
    <property type="nucleotide sequence ID" value="NZ_JBHSBA010000015.1"/>
</dbReference>
<dbReference type="EMBL" id="JBHSBA010000015">
    <property type="protein sequence ID" value="MFC4127908.1"/>
    <property type="molecule type" value="Genomic_DNA"/>
</dbReference>
<dbReference type="PANTHER" id="PTHR43747:SF1">
    <property type="entry name" value="SLR1998 PROTEIN"/>
    <property type="match status" value="1"/>
</dbReference>
<dbReference type="Proteomes" id="UP001595767">
    <property type="component" value="Unassembled WGS sequence"/>
</dbReference>
<dbReference type="Gene3D" id="3.50.50.60">
    <property type="entry name" value="FAD/NAD(P)-binding domain"/>
    <property type="match status" value="1"/>
</dbReference>
<dbReference type="InterPro" id="IPR002938">
    <property type="entry name" value="FAD-bd"/>
</dbReference>
<comment type="similarity">
    <text evidence="1">Belongs to the flavin-dependent halogenase family. Bacterial tryptophan halogenase subfamily.</text>
</comment>
<dbReference type="EC" id="1.-.-.-" evidence="3"/>
<evidence type="ECO:0000313" key="4">
    <source>
        <dbReference type="Proteomes" id="UP001595767"/>
    </source>
</evidence>